<name>A0A7S4AZZ4_CHRCT</name>
<dbReference type="Gene3D" id="3.40.50.150">
    <property type="entry name" value="Vaccinia Virus protein VP39"/>
    <property type="match status" value="1"/>
</dbReference>
<sequence length="309" mass="34747">MCSITLVFFLLAAYVAGHIPTLEKSERLPGAKHMVRAKPALEVEEGSDPALRVYLSACLFQASNDSVGFEMPFQNQQASPMRLSDKCAVHAYHYAYAQYVMPLVREFKQGRVLQPKILEIGLGCGQSNVGAGVRMWDALFATEPGTTHRQLNLHVLEFDQKCVKMWKARWASSFKKVNLTIFVGSQSDRAILSQFGDGYDAIIDDGGHTMIQQKMSLDVLFSKVKPGGWYCIEDLITSYLPQYKQANSITTVELLNKMQRWMHGDPAEPSGELKNYVHILPLIEHIACYTELCVLKRYPSAKTGVHERI</sequence>
<dbReference type="SUPFAM" id="SSF53335">
    <property type="entry name" value="S-adenosyl-L-methionine-dependent methyltransferases"/>
    <property type="match status" value="1"/>
</dbReference>
<feature type="chain" id="PRO_5030773160" evidence="1">
    <location>
        <begin position="18"/>
        <end position="309"/>
    </location>
</feature>
<keyword evidence="1" id="KW-0732">Signal</keyword>
<organism evidence="2">
    <name type="scientific">Chrysotila carterae</name>
    <name type="common">Marine alga</name>
    <name type="synonym">Syracosphaera carterae</name>
    <dbReference type="NCBI Taxonomy" id="13221"/>
    <lineage>
        <taxon>Eukaryota</taxon>
        <taxon>Haptista</taxon>
        <taxon>Haptophyta</taxon>
        <taxon>Prymnesiophyceae</taxon>
        <taxon>Isochrysidales</taxon>
        <taxon>Isochrysidaceae</taxon>
        <taxon>Chrysotila</taxon>
    </lineage>
</organism>
<feature type="signal peptide" evidence="1">
    <location>
        <begin position="1"/>
        <end position="17"/>
    </location>
</feature>
<protein>
    <submittedName>
        <fullName evidence="2">Uncharacterized protein</fullName>
    </submittedName>
</protein>
<evidence type="ECO:0000256" key="1">
    <source>
        <dbReference type="SAM" id="SignalP"/>
    </source>
</evidence>
<dbReference type="AlphaFoldDB" id="A0A7S4AZZ4"/>
<evidence type="ECO:0000313" key="2">
    <source>
        <dbReference type="EMBL" id="CAE0749409.1"/>
    </source>
</evidence>
<reference evidence="2" key="1">
    <citation type="submission" date="2021-01" db="EMBL/GenBank/DDBJ databases">
        <authorList>
            <person name="Corre E."/>
            <person name="Pelletier E."/>
            <person name="Niang G."/>
            <person name="Scheremetjew M."/>
            <person name="Finn R."/>
            <person name="Kale V."/>
            <person name="Holt S."/>
            <person name="Cochrane G."/>
            <person name="Meng A."/>
            <person name="Brown T."/>
            <person name="Cohen L."/>
        </authorList>
    </citation>
    <scope>NUCLEOTIDE SEQUENCE</scope>
    <source>
        <strain evidence="2">CCMP645</strain>
    </source>
</reference>
<dbReference type="EMBL" id="HBIZ01003663">
    <property type="protein sequence ID" value="CAE0749409.1"/>
    <property type="molecule type" value="Transcribed_RNA"/>
</dbReference>
<proteinExistence type="predicted"/>
<accession>A0A7S4AZZ4</accession>
<gene>
    <name evidence="2" type="ORF">PCAR00345_LOCUS1992</name>
</gene>
<dbReference type="InterPro" id="IPR029063">
    <property type="entry name" value="SAM-dependent_MTases_sf"/>
</dbReference>